<feature type="domain" description="FAD/NAD(P)-binding" evidence="8">
    <location>
        <begin position="6"/>
        <end position="360"/>
    </location>
</feature>
<dbReference type="PIRSF" id="PIRSF000350">
    <property type="entry name" value="Mercury_reductase_MerA"/>
    <property type="match status" value="1"/>
</dbReference>
<comment type="similarity">
    <text evidence="1">Belongs to the class-I pyridine nucleotide-disulfide oxidoreductase family.</text>
</comment>
<dbReference type="GO" id="GO:0050660">
    <property type="term" value="F:flavin adenine dinucleotide binding"/>
    <property type="evidence" value="ECO:0007669"/>
    <property type="project" value="TreeGrafter"/>
</dbReference>
<dbReference type="Pfam" id="PF02852">
    <property type="entry name" value="Pyr_redox_dim"/>
    <property type="match status" value="1"/>
</dbReference>
<organism evidence="9 10">
    <name type="scientific">Paraburkholderia pallida</name>
    <dbReference type="NCBI Taxonomy" id="2547399"/>
    <lineage>
        <taxon>Bacteria</taxon>
        <taxon>Pseudomonadati</taxon>
        <taxon>Pseudomonadota</taxon>
        <taxon>Betaproteobacteria</taxon>
        <taxon>Burkholderiales</taxon>
        <taxon>Burkholderiaceae</taxon>
        <taxon>Paraburkholderia</taxon>
    </lineage>
</organism>
<evidence type="ECO:0000313" key="9">
    <source>
        <dbReference type="EMBL" id="QBQ97888.1"/>
    </source>
</evidence>
<dbReference type="InterPro" id="IPR036188">
    <property type="entry name" value="FAD/NAD-bd_sf"/>
</dbReference>
<keyword evidence="10" id="KW-1185">Reference proteome</keyword>
<keyword evidence="5" id="KW-0520">NAD</keyword>
<dbReference type="AlphaFoldDB" id="A0A4P7CPX2"/>
<feature type="active site" description="Proton acceptor" evidence="4">
    <location>
        <position position="482"/>
    </location>
</feature>
<evidence type="ECO:0000256" key="3">
    <source>
        <dbReference type="ARBA" id="ARBA00022827"/>
    </source>
</evidence>
<keyword evidence="5" id="KW-0547">Nucleotide-binding</keyword>
<evidence type="ECO:0000259" key="8">
    <source>
        <dbReference type="Pfam" id="PF07992"/>
    </source>
</evidence>
<dbReference type="PRINTS" id="PR00411">
    <property type="entry name" value="PNDRDTASEI"/>
</dbReference>
<feature type="disulfide bond" description="Redox-active" evidence="6">
    <location>
        <begin position="42"/>
        <end position="47"/>
    </location>
</feature>
<sequence>MAQRFDAIVIGTGQSGPPLAVRLGASGRKTAVIERAAFGGTCVNVGCTPTKAYVACARAAHVARHAADFGVRIGNAAQGGAENGAENAAQGADVSVDLAFVKARKDRIIGASRDGVERWLRNAPNVTVLQGHARFTGAHTVSVALASGETMLLEAPEIFINTGTRAAVSDLQGLDRIRYETNSTMLALETLPAHLAIVGGSYVALEFAQVFRRFGSRVTVLVRGGRILAREDDDVAQAVQDVLAREGVEFRFGNAPRSVAPLGASGAGGMAGGVVGTSAQAGLVHPDGIRIELDHEALDVSHLLFATGRIPNTDDLGLDAAGIERDKHGLIPVDGELRTREPGVWAIGDVNGRGAFTHTSYDDYQIVAANLLDGVSRSADARIPAYAVFVDPPLARVGLSEREVRAGGRPALIATMPMSRVGRARERGETDGFMKALVDAQTRRILGATIFGIEGDEAIHTFIDTMTADAPYTTLQYAMHIHPTVSELVPTLLDGLRPLA</sequence>
<proteinExistence type="inferred from homology"/>
<dbReference type="KEGG" id="ppai:E1956_12350"/>
<dbReference type="SUPFAM" id="SSF55424">
    <property type="entry name" value="FAD/NAD-linked reductases, dimerisation (C-terminal) domain"/>
    <property type="match status" value="1"/>
</dbReference>
<dbReference type="InterPro" id="IPR004099">
    <property type="entry name" value="Pyr_nucl-diS_OxRdtase_dimer"/>
</dbReference>
<evidence type="ECO:0000313" key="10">
    <source>
        <dbReference type="Proteomes" id="UP000295727"/>
    </source>
</evidence>
<gene>
    <name evidence="9" type="ORF">E1956_12350</name>
</gene>
<evidence type="ECO:0000256" key="2">
    <source>
        <dbReference type="ARBA" id="ARBA00022630"/>
    </source>
</evidence>
<evidence type="ECO:0000256" key="1">
    <source>
        <dbReference type="ARBA" id="ARBA00007532"/>
    </source>
</evidence>
<evidence type="ECO:0000256" key="5">
    <source>
        <dbReference type="PIRSR" id="PIRSR000350-3"/>
    </source>
</evidence>
<feature type="domain" description="Pyridine nucleotide-disulphide oxidoreductase dimerisation" evidence="7">
    <location>
        <begin position="386"/>
        <end position="491"/>
    </location>
</feature>
<dbReference type="OrthoDB" id="178496at2"/>
<evidence type="ECO:0000256" key="4">
    <source>
        <dbReference type="PIRSR" id="PIRSR000350-2"/>
    </source>
</evidence>
<evidence type="ECO:0000259" key="7">
    <source>
        <dbReference type="Pfam" id="PF02852"/>
    </source>
</evidence>
<feature type="binding site" evidence="5">
    <location>
        <begin position="199"/>
        <end position="206"/>
    </location>
    <ligand>
        <name>NAD(+)</name>
        <dbReference type="ChEBI" id="CHEBI:57540"/>
    </ligand>
</feature>
<reference evidence="9 10" key="1">
    <citation type="submission" date="2019-03" db="EMBL/GenBank/DDBJ databases">
        <title>Paraburkholderia sp. 7MH5, isolated from subtropical forest soil.</title>
        <authorList>
            <person name="Gao Z.-H."/>
            <person name="Qiu L.-H."/>
        </authorList>
    </citation>
    <scope>NUCLEOTIDE SEQUENCE [LARGE SCALE GENOMIC DNA]</scope>
    <source>
        <strain evidence="9 10">7MH5</strain>
    </source>
</reference>
<accession>A0A4P7CPX2</accession>
<evidence type="ECO:0000256" key="6">
    <source>
        <dbReference type="PIRSR" id="PIRSR000350-4"/>
    </source>
</evidence>
<feature type="binding site" evidence="5">
    <location>
        <position position="308"/>
    </location>
    <ligand>
        <name>NAD(+)</name>
        <dbReference type="ChEBI" id="CHEBI:57540"/>
    </ligand>
</feature>
<comment type="cofactor">
    <cofactor evidence="5">
        <name>FAD</name>
        <dbReference type="ChEBI" id="CHEBI:57692"/>
    </cofactor>
    <text evidence="5">Binds 1 FAD per subunit.</text>
</comment>
<dbReference type="EMBL" id="CP038148">
    <property type="protein sequence ID" value="QBQ97888.1"/>
    <property type="molecule type" value="Genomic_DNA"/>
</dbReference>
<keyword evidence="3 5" id="KW-0274">FAD</keyword>
<dbReference type="Proteomes" id="UP000295727">
    <property type="component" value="Chromosome 1"/>
</dbReference>
<keyword evidence="2" id="KW-0285">Flavoprotein</keyword>
<dbReference type="InterPro" id="IPR001100">
    <property type="entry name" value="Pyr_nuc-diS_OxRdtase"/>
</dbReference>
<dbReference type="PANTHER" id="PTHR43014">
    <property type="entry name" value="MERCURIC REDUCTASE"/>
    <property type="match status" value="1"/>
</dbReference>
<dbReference type="Pfam" id="PF07992">
    <property type="entry name" value="Pyr_redox_2"/>
    <property type="match status" value="1"/>
</dbReference>
<dbReference type="InterPro" id="IPR016156">
    <property type="entry name" value="FAD/NAD-linked_Rdtase_dimer_sf"/>
</dbReference>
<dbReference type="PRINTS" id="PR00368">
    <property type="entry name" value="FADPNR"/>
</dbReference>
<dbReference type="Gene3D" id="3.50.50.60">
    <property type="entry name" value="FAD/NAD(P)-binding domain"/>
    <property type="match status" value="2"/>
</dbReference>
<name>A0A4P7CPX2_9BURK</name>
<dbReference type="PANTHER" id="PTHR43014:SF2">
    <property type="entry name" value="MERCURIC REDUCTASE"/>
    <property type="match status" value="1"/>
</dbReference>
<dbReference type="GO" id="GO:0003955">
    <property type="term" value="F:NAD(P)H dehydrogenase (quinone) activity"/>
    <property type="evidence" value="ECO:0007669"/>
    <property type="project" value="TreeGrafter"/>
</dbReference>
<dbReference type="RefSeq" id="WP_134749203.1">
    <property type="nucleotide sequence ID" value="NZ_CP038148.1"/>
</dbReference>
<feature type="binding site" evidence="5">
    <location>
        <position position="51"/>
    </location>
    <ligand>
        <name>FAD</name>
        <dbReference type="ChEBI" id="CHEBI:57692"/>
    </ligand>
</feature>
<feature type="binding site" evidence="5">
    <location>
        <position position="349"/>
    </location>
    <ligand>
        <name>FAD</name>
        <dbReference type="ChEBI" id="CHEBI:57692"/>
    </ligand>
</feature>
<dbReference type="InterPro" id="IPR023753">
    <property type="entry name" value="FAD/NAD-binding_dom"/>
</dbReference>
<dbReference type="Gene3D" id="3.30.390.30">
    <property type="match status" value="1"/>
</dbReference>
<dbReference type="SUPFAM" id="SSF51905">
    <property type="entry name" value="FAD/NAD(P)-binding domain"/>
    <property type="match status" value="1"/>
</dbReference>
<protein>
    <submittedName>
        <fullName evidence="9">Mercuric reductase</fullName>
    </submittedName>
</protein>